<keyword evidence="8" id="KW-1185">Reference proteome</keyword>
<dbReference type="GO" id="GO:0000160">
    <property type="term" value="P:phosphorelay signal transduction system"/>
    <property type="evidence" value="ECO:0007669"/>
    <property type="project" value="InterPro"/>
</dbReference>
<dbReference type="PRINTS" id="PR00364">
    <property type="entry name" value="DISEASERSIST"/>
</dbReference>
<dbReference type="AlphaFoldDB" id="A0A8J3L231"/>
<dbReference type="Pfam" id="PF03704">
    <property type="entry name" value="BTAD"/>
    <property type="match status" value="1"/>
</dbReference>
<dbReference type="SUPFAM" id="SSF52540">
    <property type="entry name" value="P-loop containing nucleoside triphosphate hydrolases"/>
    <property type="match status" value="1"/>
</dbReference>
<keyword evidence="2" id="KW-0805">Transcription regulation</keyword>
<dbReference type="PANTHER" id="PTHR35807:SF1">
    <property type="entry name" value="TRANSCRIPTIONAL REGULATOR REDD"/>
    <property type="match status" value="1"/>
</dbReference>
<dbReference type="SMART" id="SM01043">
    <property type="entry name" value="BTAD"/>
    <property type="match status" value="1"/>
</dbReference>
<dbReference type="InterPro" id="IPR027417">
    <property type="entry name" value="P-loop_NTPase"/>
</dbReference>
<evidence type="ECO:0000256" key="5">
    <source>
        <dbReference type="PROSITE-ProRule" id="PRU01091"/>
    </source>
</evidence>
<dbReference type="InterPro" id="IPR001867">
    <property type="entry name" value="OmpR/PhoB-type_DNA-bd"/>
</dbReference>
<accession>A0A8J3L231</accession>
<protein>
    <submittedName>
        <fullName evidence="7">SARP family transcriptional regulator</fullName>
    </submittedName>
</protein>
<dbReference type="InterPro" id="IPR011990">
    <property type="entry name" value="TPR-like_helical_dom_sf"/>
</dbReference>
<evidence type="ECO:0000259" key="6">
    <source>
        <dbReference type="PROSITE" id="PS51755"/>
    </source>
</evidence>
<dbReference type="Pfam" id="PF13424">
    <property type="entry name" value="TPR_12"/>
    <property type="match status" value="2"/>
</dbReference>
<proteinExistence type="inferred from homology"/>
<dbReference type="InterPro" id="IPR036388">
    <property type="entry name" value="WH-like_DNA-bd_sf"/>
</dbReference>
<dbReference type="InterPro" id="IPR005158">
    <property type="entry name" value="BTAD"/>
</dbReference>
<dbReference type="Gene3D" id="1.25.40.10">
    <property type="entry name" value="Tetratricopeptide repeat domain"/>
    <property type="match status" value="2"/>
</dbReference>
<dbReference type="SUPFAM" id="SSF48452">
    <property type="entry name" value="TPR-like"/>
    <property type="match status" value="2"/>
</dbReference>
<dbReference type="InterPro" id="IPR016032">
    <property type="entry name" value="Sig_transdc_resp-reg_C-effctor"/>
</dbReference>
<evidence type="ECO:0000256" key="2">
    <source>
        <dbReference type="ARBA" id="ARBA00023015"/>
    </source>
</evidence>
<comment type="similarity">
    <text evidence="1">Belongs to the AfsR/DnrI/RedD regulatory family.</text>
</comment>
<name>A0A8J3L231_9ACTN</name>
<dbReference type="Proteomes" id="UP000630887">
    <property type="component" value="Unassembled WGS sequence"/>
</dbReference>
<dbReference type="SMART" id="SM00862">
    <property type="entry name" value="Trans_reg_C"/>
    <property type="match status" value="1"/>
</dbReference>
<dbReference type="Gene3D" id="3.40.50.300">
    <property type="entry name" value="P-loop containing nucleotide triphosphate hydrolases"/>
    <property type="match status" value="1"/>
</dbReference>
<dbReference type="InterPro" id="IPR019734">
    <property type="entry name" value="TPR_rpt"/>
</dbReference>
<organism evidence="7 8">
    <name type="scientific">Catellatospora coxensis</name>
    <dbReference type="NCBI Taxonomy" id="310354"/>
    <lineage>
        <taxon>Bacteria</taxon>
        <taxon>Bacillati</taxon>
        <taxon>Actinomycetota</taxon>
        <taxon>Actinomycetes</taxon>
        <taxon>Micromonosporales</taxon>
        <taxon>Micromonosporaceae</taxon>
        <taxon>Catellatospora</taxon>
    </lineage>
</organism>
<dbReference type="PANTHER" id="PTHR35807">
    <property type="entry name" value="TRANSCRIPTIONAL REGULATOR REDD-RELATED"/>
    <property type="match status" value="1"/>
</dbReference>
<evidence type="ECO:0000313" key="8">
    <source>
        <dbReference type="Proteomes" id="UP000630887"/>
    </source>
</evidence>
<comment type="caution">
    <text evidence="7">The sequence shown here is derived from an EMBL/GenBank/DDBJ whole genome shotgun (WGS) entry which is preliminary data.</text>
</comment>
<dbReference type="RefSeq" id="WP_203698346.1">
    <property type="nucleotide sequence ID" value="NZ_BONI01000088.1"/>
</dbReference>
<dbReference type="CDD" id="cd15831">
    <property type="entry name" value="BTAD"/>
    <property type="match status" value="1"/>
</dbReference>
<reference evidence="7 8" key="1">
    <citation type="submission" date="2021-01" db="EMBL/GenBank/DDBJ databases">
        <title>Whole genome shotgun sequence of Catellatospora coxensis NBRC 107359.</title>
        <authorList>
            <person name="Komaki H."/>
            <person name="Tamura T."/>
        </authorList>
    </citation>
    <scope>NUCLEOTIDE SEQUENCE [LARGE SCALE GENOMIC DNA]</scope>
    <source>
        <strain evidence="7 8">NBRC 107359</strain>
    </source>
</reference>
<evidence type="ECO:0000313" key="7">
    <source>
        <dbReference type="EMBL" id="GIG10408.1"/>
    </source>
</evidence>
<evidence type="ECO:0000256" key="1">
    <source>
        <dbReference type="ARBA" id="ARBA00005820"/>
    </source>
</evidence>
<dbReference type="Gene3D" id="1.10.10.10">
    <property type="entry name" value="Winged helix-like DNA-binding domain superfamily/Winged helix DNA-binding domain"/>
    <property type="match status" value="1"/>
</dbReference>
<dbReference type="GO" id="GO:0006355">
    <property type="term" value="P:regulation of DNA-templated transcription"/>
    <property type="evidence" value="ECO:0007669"/>
    <property type="project" value="InterPro"/>
</dbReference>
<keyword evidence="4" id="KW-0804">Transcription</keyword>
<feature type="DNA-binding region" description="OmpR/PhoB-type" evidence="5">
    <location>
        <begin position="1"/>
        <end position="90"/>
    </location>
</feature>
<dbReference type="Pfam" id="PF00486">
    <property type="entry name" value="Trans_reg_C"/>
    <property type="match status" value="1"/>
</dbReference>
<dbReference type="SUPFAM" id="SSF46894">
    <property type="entry name" value="C-terminal effector domain of the bipartite response regulators"/>
    <property type="match status" value="1"/>
</dbReference>
<sequence length="914" mass="98329">MQVRLLGSVEVVVGGTVRPVPGLRRKAVLAMLGLHPGQIVSSDRLIDAVWADDAPATALNTLQRHVSYLRDLLGAKDTITARASGYQLVLGDEATDVLAAERLIRAGRQAADPQRTVVCLREAVALWRGRPLTGVTTLRWFAEQADRLDLLEHEAVRSLAEARLELGEHRQLIPGLEQLVAERPLDEGLHRLLLTALYRSGRQAAALERFQQLKRLLAEELGIDPSPALRELETAILRQDPALDTPDSSARIAVAGPPVPSQLPLATRAFAPRVRELAGLDAMLADSRAAGTMLITVVSGTAGAGKTALAVHWSHQVRRSFPDGQLYVDLRGFGGDKLIDPPAVLRRFLDAYGVPGHRIPAGSDELAALYRSVLADRRVLVVLDNARDAAQVRPLLPGSPGCAVVVTSRSRLTELVAFEGAQPVTLGLLTDGEARDLLARRIGADRTAAEPAAVDDVIALCARLPLALALAAASCVTRPELAIAEVNRQLRGSAGPFGALQSVFSWSYRALGPAAARLFRLLGLHPGPDFTAPVAASLTGVPVAAVGPLIAELLGANLLQESVPGRFGFHDLLRAYALDRAGVDETAAGLAAADRRLREHYLHTSVRAAMLLTPARQPLTGLAAAGHAIEAVPADRDTAVAWFHDERQALQAMLRRAADGGHDEHVWQLAWAVQDFLDRWGHWEDQVANQLLATAAAGRLGLPAAQGHAHISASTTYARLGDHDRAQDHLQQALDLFAGLGDCGGQAKVQYQLGWLCNRQGRHGQAVRHARQALRLYRAAGQPMMAARTLNSLGWGYALSGDFVRARPRCELALAQMQRLGDHAFQAGTSDSLGYIHHHLGNHELAIAHYLRALELYRGHDDRYYEADTLDHLGDAHRAAGDPAAARTAWAQAVDILDRLGHADAGRIRVKLAG</sequence>
<evidence type="ECO:0000256" key="3">
    <source>
        <dbReference type="ARBA" id="ARBA00023125"/>
    </source>
</evidence>
<feature type="domain" description="OmpR/PhoB-type" evidence="6">
    <location>
        <begin position="1"/>
        <end position="90"/>
    </location>
</feature>
<dbReference type="InterPro" id="IPR051677">
    <property type="entry name" value="AfsR-DnrI-RedD_regulator"/>
</dbReference>
<evidence type="ECO:0000256" key="4">
    <source>
        <dbReference type="ARBA" id="ARBA00023163"/>
    </source>
</evidence>
<keyword evidence="3 5" id="KW-0238">DNA-binding</keyword>
<dbReference type="GO" id="GO:0003677">
    <property type="term" value="F:DNA binding"/>
    <property type="evidence" value="ECO:0007669"/>
    <property type="project" value="UniProtKB-UniRule"/>
</dbReference>
<dbReference type="GO" id="GO:0043531">
    <property type="term" value="F:ADP binding"/>
    <property type="evidence" value="ECO:0007669"/>
    <property type="project" value="InterPro"/>
</dbReference>
<dbReference type="SMART" id="SM00028">
    <property type="entry name" value="TPR"/>
    <property type="match status" value="5"/>
</dbReference>
<dbReference type="PROSITE" id="PS51755">
    <property type="entry name" value="OMPR_PHOB"/>
    <property type="match status" value="1"/>
</dbReference>
<dbReference type="EMBL" id="BONI01000088">
    <property type="protein sequence ID" value="GIG10408.1"/>
    <property type="molecule type" value="Genomic_DNA"/>
</dbReference>
<gene>
    <name evidence="7" type="ORF">Cco03nite_71080</name>
</gene>